<dbReference type="InterPro" id="IPR036339">
    <property type="entry name" value="PUB-like_dom_sf"/>
</dbReference>
<dbReference type="InterPro" id="IPR038680">
    <property type="entry name" value="PAW_sf"/>
</dbReference>
<dbReference type="Pfam" id="PF09409">
    <property type="entry name" value="PUB"/>
    <property type="match status" value="1"/>
</dbReference>
<dbReference type="Pfam" id="PF04721">
    <property type="entry name" value="PAW"/>
    <property type="match status" value="1"/>
</dbReference>
<dbReference type="Gene3D" id="1.20.58.2190">
    <property type="match status" value="1"/>
</dbReference>
<dbReference type="GO" id="GO:0006516">
    <property type="term" value="P:glycoprotein catabolic process"/>
    <property type="evidence" value="ECO:0007669"/>
    <property type="project" value="InterPro"/>
</dbReference>
<dbReference type="InterPro" id="IPR002931">
    <property type="entry name" value="Transglutaminase-like"/>
</dbReference>
<dbReference type="Gene3D" id="2.20.25.10">
    <property type="match status" value="1"/>
</dbReference>
<evidence type="ECO:0000256" key="5">
    <source>
        <dbReference type="ARBA" id="ARBA00012158"/>
    </source>
</evidence>
<evidence type="ECO:0000256" key="12">
    <source>
        <dbReference type="ARBA" id="ARBA00032901"/>
    </source>
</evidence>
<evidence type="ECO:0000256" key="7">
    <source>
        <dbReference type="ARBA" id="ARBA00022490"/>
    </source>
</evidence>
<dbReference type="SUPFAM" id="SSF49785">
    <property type="entry name" value="Galactose-binding domain-like"/>
    <property type="match status" value="1"/>
</dbReference>
<keyword evidence="10" id="KW-0862">Zinc</keyword>
<evidence type="ECO:0000259" key="14">
    <source>
        <dbReference type="PROSITE" id="PS51398"/>
    </source>
</evidence>
<dbReference type="InterPro" id="IPR038765">
    <property type="entry name" value="Papain-like_cys_pep_sf"/>
</dbReference>
<dbReference type="GO" id="GO:0046872">
    <property type="term" value="F:metal ion binding"/>
    <property type="evidence" value="ECO:0007669"/>
    <property type="project" value="UniProtKB-KW"/>
</dbReference>
<dbReference type="CTD" id="35527"/>
<name>A0A6J0BH77_NEOLC</name>
<evidence type="ECO:0000256" key="9">
    <source>
        <dbReference type="ARBA" id="ARBA00022801"/>
    </source>
</evidence>
<dbReference type="Pfam" id="PF01841">
    <property type="entry name" value="Transglut_core"/>
    <property type="match status" value="1"/>
</dbReference>
<evidence type="ECO:0000256" key="11">
    <source>
        <dbReference type="ARBA" id="ARBA00024870"/>
    </source>
</evidence>
<dbReference type="SUPFAM" id="SSF54001">
    <property type="entry name" value="Cysteine proteinases"/>
    <property type="match status" value="1"/>
</dbReference>
<evidence type="ECO:0000313" key="15">
    <source>
        <dbReference type="Proteomes" id="UP000829291"/>
    </source>
</evidence>
<comment type="similarity">
    <text evidence="4 13">Belongs to the transglutaminase-like superfamily. PNGase family.</text>
</comment>
<feature type="domain" description="PAW" evidence="14">
    <location>
        <begin position="438"/>
        <end position="644"/>
    </location>
</feature>
<keyword evidence="15" id="KW-1185">Reference proteome</keyword>
<evidence type="ECO:0000256" key="8">
    <source>
        <dbReference type="ARBA" id="ARBA00022723"/>
    </source>
</evidence>
<protein>
    <recommendedName>
        <fullName evidence="6">Peptide-N(4)-(N-acetyl-beta-glucosaminyl)asparagine amidase</fullName>
        <ecNumber evidence="5">3.5.1.52</ecNumber>
    </recommendedName>
    <alternativeName>
        <fullName evidence="12">Peptide:N-glycanase</fullName>
    </alternativeName>
</protein>
<dbReference type="GO" id="GO:0005829">
    <property type="term" value="C:cytosol"/>
    <property type="evidence" value="ECO:0007669"/>
    <property type="project" value="TreeGrafter"/>
</dbReference>
<dbReference type="FunCoup" id="A0A6J0BH77">
    <property type="interactions" value="2283"/>
</dbReference>
<reference evidence="16" key="1">
    <citation type="submission" date="2025-08" db="UniProtKB">
        <authorList>
            <consortium name="RefSeq"/>
        </authorList>
    </citation>
    <scope>IDENTIFICATION</scope>
    <source>
        <tissue evidence="16">Thorax and Abdomen</tissue>
    </source>
</reference>
<dbReference type="Gene3D" id="3.10.620.30">
    <property type="match status" value="1"/>
</dbReference>
<dbReference type="InterPro" id="IPR050883">
    <property type="entry name" value="PNGase"/>
</dbReference>
<dbReference type="GO" id="GO:0000224">
    <property type="term" value="F:peptide-N4-(N-acetyl-beta-glucosaminyl)asparagine amidase activity"/>
    <property type="evidence" value="ECO:0007669"/>
    <property type="project" value="UniProtKB-EC"/>
</dbReference>
<dbReference type="SUPFAM" id="SSF143503">
    <property type="entry name" value="PUG domain-like"/>
    <property type="match status" value="1"/>
</dbReference>
<proteinExistence type="inferred from homology"/>
<dbReference type="AlphaFoldDB" id="A0A6J0BH77"/>
<evidence type="ECO:0000256" key="6">
    <source>
        <dbReference type="ARBA" id="ARBA00018546"/>
    </source>
</evidence>
<dbReference type="InParanoid" id="A0A6J0BH77"/>
<dbReference type="EC" id="3.5.1.52" evidence="5"/>
<comment type="function">
    <text evidence="11">Specifically deglycosylates the denatured form of N-linked glycoproteins in the cytoplasm and assists their proteasome-mediated degradation. Cleaves the beta-aspartyl-glucosamine (GlcNAc) of the glycan and the amide side chain of Asn, converting Asn to Asp. Prefers proteins containing high-mannose over those bearing complex type oligosaccharides. Can recognize misfolded proteins in the endoplasmic reticulum that are exported to the cytosol to be destroyed and deglycosylate them, while it has no activity toward native proteins. Deglycosylation is a prerequisite for subsequent proteasome-mediated degradation of some, but not all, misfolded glycoproteins.</text>
</comment>
<evidence type="ECO:0000256" key="10">
    <source>
        <dbReference type="ARBA" id="ARBA00022833"/>
    </source>
</evidence>
<dbReference type="GO" id="GO:0005634">
    <property type="term" value="C:nucleus"/>
    <property type="evidence" value="ECO:0007669"/>
    <property type="project" value="TreeGrafter"/>
</dbReference>
<evidence type="ECO:0000256" key="1">
    <source>
        <dbReference type="ARBA" id="ARBA00001650"/>
    </source>
</evidence>
<dbReference type="Proteomes" id="UP000829291">
    <property type="component" value="Chromosome 5"/>
</dbReference>
<dbReference type="InterPro" id="IPR008979">
    <property type="entry name" value="Galactose-bd-like_sf"/>
</dbReference>
<comment type="cofactor">
    <cofactor evidence="2">
        <name>Zn(2+)</name>
        <dbReference type="ChEBI" id="CHEBI:29105"/>
    </cofactor>
</comment>
<dbReference type="GeneID" id="107220183"/>
<evidence type="ECO:0000256" key="13">
    <source>
        <dbReference type="PROSITE-ProRule" id="PRU00731"/>
    </source>
</evidence>
<comment type="catalytic activity">
    <reaction evidence="1">
        <text>Hydrolysis of an N(4)-(acetyl-beta-D-glucosaminyl)asparagine residue in which the glucosamine residue may be further glycosylated, to yield a (substituted) N-acetyl-beta-D-glucosaminylamine and a peptide containing an aspartate residue.</text>
        <dbReference type="EC" id="3.5.1.52"/>
    </reaction>
</comment>
<evidence type="ECO:0000313" key="16">
    <source>
        <dbReference type="RefSeq" id="XP_015514149.1"/>
    </source>
</evidence>
<keyword evidence="7" id="KW-0963">Cytoplasm</keyword>
<dbReference type="KEGG" id="nlo:107220183"/>
<dbReference type="InterPro" id="IPR006588">
    <property type="entry name" value="Peptide_N_glycanase_PAW_dom"/>
</dbReference>
<evidence type="ECO:0000256" key="4">
    <source>
        <dbReference type="ARBA" id="ARBA00009390"/>
    </source>
</evidence>
<keyword evidence="8" id="KW-0479">Metal-binding</keyword>
<dbReference type="RefSeq" id="XP_015514149.1">
    <property type="nucleotide sequence ID" value="XM_015658663.2"/>
</dbReference>
<dbReference type="OrthoDB" id="409136at2759"/>
<dbReference type="SMART" id="SM00580">
    <property type="entry name" value="PUG"/>
    <property type="match status" value="1"/>
</dbReference>
<evidence type="ECO:0000256" key="3">
    <source>
        <dbReference type="ARBA" id="ARBA00004496"/>
    </source>
</evidence>
<dbReference type="Gene3D" id="2.60.120.1020">
    <property type="entry name" value="Peptide N glycanase, PAW domain"/>
    <property type="match status" value="1"/>
</dbReference>
<comment type="subcellular location">
    <subcellularLocation>
        <location evidence="3">Cytoplasm</location>
    </subcellularLocation>
</comment>
<sequence>MSNVKRCFDLLKENDKKVYNEVRDVLSRLCKNVMKNPNETKYRKVRLSNPIVVDKILPAVGAMECLFEIGFVERDDHLLLPETASLSNLQELERLLSEPGQTKEPQTKPPAQKSCAAIHPTSPALAVSSSFNLQTNVAPTAQEEKFFQQIRGQFQEVLKYENTELQNKARALIPLSELQINAMEKMRLIQRGVKSTRDNKQVEDISIEDLVFVEVLAWFKEKFFNWVDSPECNKCSGKCSFQRVIPARGPGVSRIEIHRCTTCANTVEFPRYSDPALLLYTRKGRCGEWANAFALICRSLNYDTRLVWDYTDHVWVEVWSVAANRWIHADPCENVLDRPLMYEKGWGKKLSYILAFSKDEMQDVTWRYTSDQKAVLKRRKLCSESNLVSIITSLSENRRRTSCSIPRQQYLIRRSLMELVELIIYHFGNNRKDESDKDYHGRTSGSLAWRLSRQEAKIDSNSSHVWRIPSEVESIKLSYTASSDNYVLVDRSGNVLEKIEGWAKGVYEMNGGIFRKVENDWKMVYLARSPENQSGNISWNFEISDSKLEISNLSLRAIAAVFHGASIEWKIQGFYRNGQTKVVPINDSKEFKTEQLNGTFKISLSATLSGGEKDLAWQHAQLFRQSLDSTDHSIEICINTVKVI</sequence>
<organism evidence="16">
    <name type="scientific">Neodiprion lecontei</name>
    <name type="common">Redheaded pine sawfly</name>
    <dbReference type="NCBI Taxonomy" id="441921"/>
    <lineage>
        <taxon>Eukaryota</taxon>
        <taxon>Metazoa</taxon>
        <taxon>Ecdysozoa</taxon>
        <taxon>Arthropoda</taxon>
        <taxon>Hexapoda</taxon>
        <taxon>Insecta</taxon>
        <taxon>Pterygota</taxon>
        <taxon>Neoptera</taxon>
        <taxon>Endopterygota</taxon>
        <taxon>Hymenoptera</taxon>
        <taxon>Tenthredinoidea</taxon>
        <taxon>Diprionidae</taxon>
        <taxon>Diprioninae</taxon>
        <taxon>Neodiprion</taxon>
    </lineage>
</organism>
<gene>
    <name evidence="16" type="primary">LOC107220183</name>
</gene>
<evidence type="ECO:0000256" key="2">
    <source>
        <dbReference type="ARBA" id="ARBA00001947"/>
    </source>
</evidence>
<dbReference type="PANTHER" id="PTHR12143:SF19">
    <property type="entry name" value="PEPTIDE-N(4)-(N-ACETYL-BETA-GLUCOSAMINYL)ASPARAGINE AMIDASE"/>
    <property type="match status" value="1"/>
</dbReference>
<accession>A0A6J0BH77</accession>
<keyword evidence="9" id="KW-0378">Hydrolase</keyword>
<dbReference type="SMART" id="SM00460">
    <property type="entry name" value="TGc"/>
    <property type="match status" value="1"/>
</dbReference>
<dbReference type="PANTHER" id="PTHR12143">
    <property type="entry name" value="PEPTIDE N-GLYCANASE PNGASE -RELATED"/>
    <property type="match status" value="1"/>
</dbReference>
<dbReference type="InterPro" id="IPR018997">
    <property type="entry name" value="PUB_domain"/>
</dbReference>
<dbReference type="PROSITE" id="PS51398">
    <property type="entry name" value="PAW"/>
    <property type="match status" value="1"/>
</dbReference>